<gene>
    <name evidence="2" type="ORF">PINE0816_LOCUS16883</name>
</gene>
<evidence type="ECO:0000256" key="1">
    <source>
        <dbReference type="SAM" id="MobiDB-lite"/>
    </source>
</evidence>
<protein>
    <submittedName>
        <fullName evidence="2">Uncharacterized protein</fullName>
    </submittedName>
</protein>
<name>A0A7S0GFC9_9STRA</name>
<dbReference type="AlphaFoldDB" id="A0A7S0GFC9"/>
<feature type="region of interest" description="Disordered" evidence="1">
    <location>
        <begin position="77"/>
        <end position="112"/>
    </location>
</feature>
<sequence length="112" mass="12574">MKKQQEQVGKGISPANPEKLRQSVKMFTDQAANVALNIASSDRSSVIEYIIDVKDMNQMHLLDAQMEIDAGERRKKGLTLQPGKDLPAVTRTDSARHLQLSKKKKNGKNKMR</sequence>
<feature type="compositionally biased region" description="Basic residues" evidence="1">
    <location>
        <begin position="99"/>
        <end position="112"/>
    </location>
</feature>
<dbReference type="EMBL" id="HBEL01036042">
    <property type="protein sequence ID" value="CAD8420732.1"/>
    <property type="molecule type" value="Transcribed_RNA"/>
</dbReference>
<accession>A0A7S0GFC9</accession>
<evidence type="ECO:0000313" key="2">
    <source>
        <dbReference type="EMBL" id="CAD8420732.1"/>
    </source>
</evidence>
<proteinExistence type="predicted"/>
<organism evidence="2">
    <name type="scientific">Proboscia inermis</name>
    <dbReference type="NCBI Taxonomy" id="420281"/>
    <lineage>
        <taxon>Eukaryota</taxon>
        <taxon>Sar</taxon>
        <taxon>Stramenopiles</taxon>
        <taxon>Ochrophyta</taxon>
        <taxon>Bacillariophyta</taxon>
        <taxon>Coscinodiscophyceae</taxon>
        <taxon>Rhizosoleniophycidae</taxon>
        <taxon>Rhizosoleniales</taxon>
        <taxon>Rhizosoleniaceae</taxon>
        <taxon>Proboscia</taxon>
    </lineage>
</organism>
<reference evidence="2" key="1">
    <citation type="submission" date="2021-01" db="EMBL/GenBank/DDBJ databases">
        <authorList>
            <person name="Corre E."/>
            <person name="Pelletier E."/>
            <person name="Niang G."/>
            <person name="Scheremetjew M."/>
            <person name="Finn R."/>
            <person name="Kale V."/>
            <person name="Holt S."/>
            <person name="Cochrane G."/>
            <person name="Meng A."/>
            <person name="Brown T."/>
            <person name="Cohen L."/>
        </authorList>
    </citation>
    <scope>NUCLEOTIDE SEQUENCE</scope>
    <source>
        <strain evidence="2">CCAP1064/1</strain>
    </source>
</reference>